<dbReference type="EMBL" id="MDEK01000003">
    <property type="protein sequence ID" value="PPU84169.1"/>
    <property type="molecule type" value="Genomic_DNA"/>
</dbReference>
<proteinExistence type="predicted"/>
<evidence type="ECO:0000313" key="1">
    <source>
        <dbReference type="EMBL" id="PPU84169.1"/>
    </source>
</evidence>
<organism evidence="1 2">
    <name type="scientific">Xanthomonas sacchari</name>
    <dbReference type="NCBI Taxonomy" id="56458"/>
    <lineage>
        <taxon>Bacteria</taxon>
        <taxon>Pseudomonadati</taxon>
        <taxon>Pseudomonadota</taxon>
        <taxon>Gammaproteobacteria</taxon>
        <taxon>Lysobacterales</taxon>
        <taxon>Lysobacteraceae</taxon>
        <taxon>Xanthomonas</taxon>
    </lineage>
</organism>
<gene>
    <name evidence="1" type="ORF">XsacCFBP4641_03595</name>
</gene>
<accession>A0A2P5Z719</accession>
<comment type="caution">
    <text evidence="1">The sequence shown here is derived from an EMBL/GenBank/DDBJ whole genome shotgun (WGS) entry which is preliminary data.</text>
</comment>
<dbReference type="RefSeq" id="WP_010341900.1">
    <property type="nucleotide sequence ID" value="NZ_CP132343.1"/>
</dbReference>
<sequence length="508" mass="55635">MNEVWLKPALLGIDRPQRIPVDGALGEVLAAIATQEDAALGYSLQVGALAACRRAALRLGEPMPLVPPAQPDPQVLPADHPWLPVLRGLFAGQQPPAWLKRLRNEACLQLAARGQHLPVAVLPQALDAGARVAALRSALRLVLGMRGRWLAARNAEWAYAADAVEAAQTPADLERMWNDGTFDTRLLALRQLRTQDASGARSRLEAALKDLSARERAACVEALQAQLGDADAPLLQQLLKDRSREVRLLAGPMLARLANTAHAQYLRTQMLGMLRQQRSGLLRRVSWTLDAPSAADPGWTDAAIDGKRPDHDALGERAWWLYQLARQLPLAWWCDTLEKTPEEVLAWARGTEWYDALLRAWLERVDASEPAWVEALIGVEQRLLSLGDLLALLPPAQRERHWPASAAELQQQRLLGDVLASTVLGQTLSAAYSQRLASELGALFGEATLRHDYTLRDALLELLAVLHPSALPQVQLADPPADATAAMLDCVQQARQLLALRQTLHAAS</sequence>
<dbReference type="InterPro" id="IPR021133">
    <property type="entry name" value="HEAT_type_2"/>
</dbReference>
<reference evidence="1 2" key="1">
    <citation type="submission" date="2016-08" db="EMBL/GenBank/DDBJ databases">
        <authorList>
            <person name="Seilhamer J.J."/>
        </authorList>
    </citation>
    <scope>NUCLEOTIDE SEQUENCE [LARGE SCALE GENOMIC DNA]</scope>
    <source>
        <strain evidence="1 2">CFBP4641</strain>
    </source>
</reference>
<dbReference type="AlphaFoldDB" id="A0A2P5Z719"/>
<dbReference type="InterPro" id="IPR043746">
    <property type="entry name" value="DUF5691"/>
</dbReference>
<name>A0A2P5Z719_9XANT</name>
<dbReference type="GeneID" id="93879222"/>
<dbReference type="SUPFAM" id="SSF48371">
    <property type="entry name" value="ARM repeat"/>
    <property type="match status" value="1"/>
</dbReference>
<dbReference type="OrthoDB" id="262508at2"/>
<evidence type="ECO:0000313" key="2">
    <source>
        <dbReference type="Proteomes" id="UP000247346"/>
    </source>
</evidence>
<dbReference type="Pfam" id="PF18944">
    <property type="entry name" value="DUF5691"/>
    <property type="match status" value="1"/>
</dbReference>
<protein>
    <recommendedName>
        <fullName evidence="3">HEAT repeat domain-containing protein</fullName>
    </recommendedName>
</protein>
<dbReference type="PROSITE" id="PS50077">
    <property type="entry name" value="HEAT_REPEAT"/>
    <property type="match status" value="1"/>
</dbReference>
<dbReference type="Proteomes" id="UP000247346">
    <property type="component" value="Unassembled WGS sequence"/>
</dbReference>
<dbReference type="InterPro" id="IPR016024">
    <property type="entry name" value="ARM-type_fold"/>
</dbReference>
<dbReference type="STRING" id="56458.SB85_02470"/>
<evidence type="ECO:0008006" key="3">
    <source>
        <dbReference type="Google" id="ProtNLM"/>
    </source>
</evidence>